<evidence type="ECO:0000256" key="5">
    <source>
        <dbReference type="ARBA" id="ARBA00023186"/>
    </source>
</evidence>
<organism evidence="11 12">
    <name type="scientific">Mycteria americana</name>
    <name type="common">Wood stork</name>
    <dbReference type="NCBI Taxonomy" id="33587"/>
    <lineage>
        <taxon>Eukaryota</taxon>
        <taxon>Metazoa</taxon>
        <taxon>Chordata</taxon>
        <taxon>Craniata</taxon>
        <taxon>Vertebrata</taxon>
        <taxon>Euteleostomi</taxon>
        <taxon>Archelosauria</taxon>
        <taxon>Archosauria</taxon>
        <taxon>Dinosauria</taxon>
        <taxon>Saurischia</taxon>
        <taxon>Theropoda</taxon>
        <taxon>Coelurosauria</taxon>
        <taxon>Aves</taxon>
        <taxon>Neognathae</taxon>
        <taxon>Neoaves</taxon>
        <taxon>Aequornithes</taxon>
        <taxon>Ciconiiformes</taxon>
        <taxon>Ciconiidae</taxon>
        <taxon>Mycteria</taxon>
    </lineage>
</organism>
<dbReference type="PANTHER" id="PTHR43888">
    <property type="entry name" value="DNAJ-LIKE-2, ISOFORM A-RELATED"/>
    <property type="match status" value="1"/>
</dbReference>
<evidence type="ECO:0000256" key="8">
    <source>
        <dbReference type="SAM" id="MobiDB-lite"/>
    </source>
</evidence>
<dbReference type="FunFam" id="2.60.260.20:FF:000003">
    <property type="entry name" value="DnaJ subfamily A member 2"/>
    <property type="match status" value="1"/>
</dbReference>
<dbReference type="CDD" id="cd10747">
    <property type="entry name" value="DnaJ_C"/>
    <property type="match status" value="1"/>
</dbReference>
<dbReference type="InterPro" id="IPR044713">
    <property type="entry name" value="DNJA1/2-like"/>
</dbReference>
<feature type="compositionally biased region" description="Gly residues" evidence="8">
    <location>
        <begin position="201"/>
        <end position="214"/>
    </location>
</feature>
<dbReference type="FunFam" id="1.10.287.110:FF:000014">
    <property type="entry name" value="dnaJ homolog subfamily A member 1"/>
    <property type="match status" value="1"/>
</dbReference>
<feature type="domain" description="J" evidence="9">
    <location>
        <begin position="286"/>
        <end position="348"/>
    </location>
</feature>
<keyword evidence="2" id="KW-0677">Repeat</keyword>
<dbReference type="InterPro" id="IPR036410">
    <property type="entry name" value="HSP_DnaJ_Cys-rich_dom_sf"/>
</dbReference>
<feature type="region of interest" description="Disordered" evidence="8">
    <location>
        <begin position="642"/>
        <end position="687"/>
    </location>
</feature>
<evidence type="ECO:0000259" key="9">
    <source>
        <dbReference type="PROSITE" id="PS50076"/>
    </source>
</evidence>
<protein>
    <recommendedName>
        <fullName evidence="13">DnaJ heat shock protein family (Hsp40) member A1</fullName>
    </recommendedName>
</protein>
<evidence type="ECO:0000256" key="2">
    <source>
        <dbReference type="ARBA" id="ARBA00022737"/>
    </source>
</evidence>
<name>A0AAN7MNA0_MYCAM</name>
<keyword evidence="5" id="KW-0143">Chaperone</keyword>
<dbReference type="GO" id="GO:0006457">
    <property type="term" value="P:protein folding"/>
    <property type="evidence" value="ECO:0007669"/>
    <property type="project" value="InterPro"/>
</dbReference>
<feature type="zinc finger region" description="CR-type" evidence="7">
    <location>
        <begin position="408"/>
        <end position="492"/>
    </location>
</feature>
<dbReference type="Gene3D" id="2.10.230.10">
    <property type="entry name" value="Heat shock protein DnaJ, cysteine-rich domain"/>
    <property type="match status" value="1"/>
</dbReference>
<sequence length="687" mass="73183">MGAARGAEGAVPAGPFPANGKRGGRIPGFQRVRRRVAERRRRDRPGPGGTLGSGAGPGPGAPGPVSRGDPASPCPDPAGEGEGNGTPHPPPPPWGVSSGCPPATAGPCPTGPALGPPPPIAVGCPVGGAGGPHARPALSRPGDRDVTSDTATVPPPPAQRLPRIPGGGGGSEVPGREGTPAPKSPGWTWGPAGATRDGSSPGPGGLPAPGGDRSGGVSQEEPLIYLLPGEPGAGWVQEDGHFPVSRPVSPCHKINTSTPRVGLIGSRHIARCRGTSAARKMVKETGYYDLLGVRPGASLDEIKRAYRRLALRYHPDKNPSEGERFKQISQAYEVLSDAHKRALYDRGGERAMKEGGLGSRGGSGGFGSPMDIFDLFFGGGVRMRGRADRRGKTVVHQLSVSLEDLYNGTTRKLSLQKNIICRKCGGCGVREGAQRRCPKCHGSGMEVRIHQLGPSMIQQIQTVCSQCQGQGEWIRPRDCCLTCNGRKVVREKKILSVHLDKGMKDGQKITFHEEGDQVPGLEPGDIIIVLDQKEHPVFRRSGDDLIVKREISLADALCGCRQVIRTLDNRTLLISSQPGDVIRPGDLKCVPNEGMPVYRSPFQKGKLILQFQVKFPEPGWLPTDRLRQLQAFFPPQEEVMATEDTEEVELSDYTSHGGSGRRPYTGEAYHEDDFEDGTRQHVQCQTS</sequence>
<dbReference type="GO" id="GO:0009408">
    <property type="term" value="P:response to heat"/>
    <property type="evidence" value="ECO:0007669"/>
    <property type="project" value="InterPro"/>
</dbReference>
<feature type="compositionally biased region" description="Basic and acidic residues" evidence="8">
    <location>
        <begin position="668"/>
        <end position="679"/>
    </location>
</feature>
<dbReference type="PRINTS" id="PR00625">
    <property type="entry name" value="JDOMAIN"/>
</dbReference>
<dbReference type="InterPro" id="IPR018253">
    <property type="entry name" value="DnaJ_domain_CS"/>
</dbReference>
<evidence type="ECO:0000313" key="12">
    <source>
        <dbReference type="Proteomes" id="UP001333110"/>
    </source>
</evidence>
<keyword evidence="1 7" id="KW-0479">Metal-binding</keyword>
<dbReference type="GO" id="GO:0030544">
    <property type="term" value="F:Hsp70 protein binding"/>
    <property type="evidence" value="ECO:0007669"/>
    <property type="project" value="InterPro"/>
</dbReference>
<keyword evidence="12" id="KW-1185">Reference proteome</keyword>
<dbReference type="Pfam" id="PF00226">
    <property type="entry name" value="DnaJ"/>
    <property type="match status" value="1"/>
</dbReference>
<dbReference type="SUPFAM" id="SSF57938">
    <property type="entry name" value="DnaJ/Hsp40 cysteine-rich domain"/>
    <property type="match status" value="1"/>
</dbReference>
<dbReference type="InterPro" id="IPR008971">
    <property type="entry name" value="HSP40/DnaJ_pept-bd"/>
</dbReference>
<gene>
    <name evidence="11" type="ORF">QYF61_023654</name>
</gene>
<dbReference type="Proteomes" id="UP001333110">
    <property type="component" value="Unassembled WGS sequence"/>
</dbReference>
<feature type="region of interest" description="Disordered" evidence="8">
    <location>
        <begin position="1"/>
        <end position="218"/>
    </location>
</feature>
<comment type="caution">
    <text evidence="11">The sequence shown here is derived from an EMBL/GenBank/DDBJ whole genome shotgun (WGS) entry which is preliminary data.</text>
</comment>
<dbReference type="GO" id="GO:0005524">
    <property type="term" value="F:ATP binding"/>
    <property type="evidence" value="ECO:0007669"/>
    <property type="project" value="InterPro"/>
</dbReference>
<dbReference type="AlphaFoldDB" id="A0AAN7MNA0"/>
<feature type="compositionally biased region" description="Gly residues" evidence="8">
    <location>
        <begin position="46"/>
        <end position="58"/>
    </location>
</feature>
<dbReference type="CDD" id="cd10719">
    <property type="entry name" value="DnaJ_zf"/>
    <property type="match status" value="1"/>
</dbReference>
<dbReference type="PROSITE" id="PS00636">
    <property type="entry name" value="DNAJ_1"/>
    <property type="match status" value="1"/>
</dbReference>
<dbReference type="EMBL" id="JAUNZN010000028">
    <property type="protein sequence ID" value="KAK4807821.1"/>
    <property type="molecule type" value="Genomic_DNA"/>
</dbReference>
<dbReference type="InterPro" id="IPR002939">
    <property type="entry name" value="DnaJ_C"/>
</dbReference>
<feature type="compositionally biased region" description="Basic residues" evidence="8">
    <location>
        <begin position="31"/>
        <end position="43"/>
    </location>
</feature>
<proteinExistence type="inferred from homology"/>
<dbReference type="Gene3D" id="1.10.287.110">
    <property type="entry name" value="DnaJ domain"/>
    <property type="match status" value="1"/>
</dbReference>
<dbReference type="Pfam" id="PF01556">
    <property type="entry name" value="DnaJ_C"/>
    <property type="match status" value="1"/>
</dbReference>
<dbReference type="Gene3D" id="2.60.260.20">
    <property type="entry name" value="Urease metallochaperone UreE, N-terminal domain"/>
    <property type="match status" value="2"/>
</dbReference>
<evidence type="ECO:0000259" key="10">
    <source>
        <dbReference type="PROSITE" id="PS51188"/>
    </source>
</evidence>
<keyword evidence="6" id="KW-0636">Prenylation</keyword>
<dbReference type="HAMAP" id="MF_01152">
    <property type="entry name" value="DnaJ"/>
    <property type="match status" value="1"/>
</dbReference>
<reference evidence="11 12" key="1">
    <citation type="journal article" date="2023" name="J. Hered.">
        <title>Chromosome-level genome of the wood stork (Mycteria americana) provides insight into avian chromosome evolution.</title>
        <authorList>
            <person name="Flamio R. Jr."/>
            <person name="Ramstad K.M."/>
        </authorList>
    </citation>
    <scope>NUCLEOTIDE SEQUENCE [LARGE SCALE GENOMIC DNA]</scope>
    <source>
        <strain evidence="11">JAX WOST 10</strain>
    </source>
</reference>
<dbReference type="SUPFAM" id="SSF49493">
    <property type="entry name" value="HSP40/DnaJ peptide-binding domain"/>
    <property type="match status" value="2"/>
</dbReference>
<dbReference type="FunFam" id="2.10.230.10:FF:000001">
    <property type="entry name" value="DnaJ subfamily A member 2"/>
    <property type="match status" value="1"/>
</dbReference>
<evidence type="ECO:0000313" key="11">
    <source>
        <dbReference type="EMBL" id="KAK4807821.1"/>
    </source>
</evidence>
<dbReference type="PROSITE" id="PS51188">
    <property type="entry name" value="ZF_CR"/>
    <property type="match status" value="1"/>
</dbReference>
<accession>A0AAN7MNA0</accession>
<dbReference type="GO" id="GO:0008270">
    <property type="term" value="F:zinc ion binding"/>
    <property type="evidence" value="ECO:0007669"/>
    <property type="project" value="UniProtKB-KW"/>
</dbReference>
<dbReference type="InterPro" id="IPR001305">
    <property type="entry name" value="HSP_DnaJ_Cys-rich_dom"/>
</dbReference>
<dbReference type="GO" id="GO:0051082">
    <property type="term" value="F:unfolded protein binding"/>
    <property type="evidence" value="ECO:0007669"/>
    <property type="project" value="InterPro"/>
</dbReference>
<dbReference type="SUPFAM" id="SSF46565">
    <property type="entry name" value="Chaperone J-domain"/>
    <property type="match status" value="1"/>
</dbReference>
<evidence type="ECO:0000256" key="6">
    <source>
        <dbReference type="ARBA" id="ARBA00023289"/>
    </source>
</evidence>
<evidence type="ECO:0000256" key="4">
    <source>
        <dbReference type="ARBA" id="ARBA00022833"/>
    </source>
</evidence>
<dbReference type="InterPro" id="IPR012724">
    <property type="entry name" value="DnaJ"/>
</dbReference>
<feature type="domain" description="CR-type" evidence="10">
    <location>
        <begin position="408"/>
        <end position="492"/>
    </location>
</feature>
<evidence type="ECO:0000256" key="3">
    <source>
        <dbReference type="ARBA" id="ARBA00022771"/>
    </source>
</evidence>
<evidence type="ECO:0000256" key="7">
    <source>
        <dbReference type="PROSITE-ProRule" id="PRU00546"/>
    </source>
</evidence>
<feature type="compositionally biased region" description="Low complexity" evidence="8">
    <location>
        <begin position="95"/>
        <end position="113"/>
    </location>
</feature>
<dbReference type="Pfam" id="PF00684">
    <property type="entry name" value="DnaJ_CXXCXGXG"/>
    <property type="match status" value="1"/>
</dbReference>
<keyword evidence="4 7" id="KW-0862">Zinc</keyword>
<dbReference type="SMART" id="SM00271">
    <property type="entry name" value="DnaJ"/>
    <property type="match status" value="1"/>
</dbReference>
<evidence type="ECO:0008006" key="13">
    <source>
        <dbReference type="Google" id="ProtNLM"/>
    </source>
</evidence>
<keyword evidence="6" id="KW-0449">Lipoprotein</keyword>
<dbReference type="InterPro" id="IPR001623">
    <property type="entry name" value="DnaJ_domain"/>
</dbReference>
<evidence type="ECO:0000256" key="1">
    <source>
        <dbReference type="ARBA" id="ARBA00022723"/>
    </source>
</evidence>
<dbReference type="InterPro" id="IPR036869">
    <property type="entry name" value="J_dom_sf"/>
</dbReference>
<dbReference type="PROSITE" id="PS50076">
    <property type="entry name" value="DNAJ_2"/>
    <property type="match status" value="1"/>
</dbReference>
<dbReference type="CDD" id="cd06257">
    <property type="entry name" value="DnaJ"/>
    <property type="match status" value="1"/>
</dbReference>
<keyword evidence="3 7" id="KW-0863">Zinc-finger</keyword>